<dbReference type="InterPro" id="IPR000109">
    <property type="entry name" value="POT_fam"/>
</dbReference>
<dbReference type="PROSITE" id="PS01022">
    <property type="entry name" value="PTR2_1"/>
    <property type="match status" value="1"/>
</dbReference>
<feature type="transmembrane region" description="Helical" evidence="6">
    <location>
        <begin position="534"/>
        <end position="554"/>
    </location>
</feature>
<gene>
    <name evidence="7" type="ORF">Tsubulata_008464</name>
</gene>
<keyword evidence="8" id="KW-1185">Reference proteome</keyword>
<keyword evidence="4 6" id="KW-1133">Transmembrane helix</keyword>
<comment type="similarity">
    <text evidence="2">Belongs to the major facilitator superfamily. Proton-dependent oligopeptide transporter (POT/PTR) (TC 2.A.17) family.</text>
</comment>
<reference evidence="7" key="1">
    <citation type="submission" date="2022-02" db="EMBL/GenBank/DDBJ databases">
        <authorList>
            <person name="Henning P.M."/>
            <person name="McCubbin A.G."/>
            <person name="Shore J.S."/>
        </authorList>
    </citation>
    <scope>NUCLEOTIDE SEQUENCE</scope>
    <source>
        <strain evidence="7">F60SS</strain>
        <tissue evidence="7">Leaves</tissue>
    </source>
</reference>
<evidence type="ECO:0000256" key="5">
    <source>
        <dbReference type="ARBA" id="ARBA00023136"/>
    </source>
</evidence>
<comment type="subcellular location">
    <subcellularLocation>
        <location evidence="1">Membrane</location>
        <topology evidence="1">Multi-pass membrane protein</topology>
    </subcellularLocation>
</comment>
<dbReference type="Gene3D" id="1.20.1250.20">
    <property type="entry name" value="MFS general substrate transporter like domains"/>
    <property type="match status" value="1"/>
</dbReference>
<dbReference type="EMBL" id="JAKUCV010001227">
    <property type="protein sequence ID" value="KAJ4847216.1"/>
    <property type="molecule type" value="Genomic_DNA"/>
</dbReference>
<dbReference type="GO" id="GO:0022857">
    <property type="term" value="F:transmembrane transporter activity"/>
    <property type="evidence" value="ECO:0007669"/>
    <property type="project" value="InterPro"/>
</dbReference>
<dbReference type="Proteomes" id="UP001141552">
    <property type="component" value="Unassembled WGS sequence"/>
</dbReference>
<evidence type="ECO:0000313" key="8">
    <source>
        <dbReference type="Proteomes" id="UP001141552"/>
    </source>
</evidence>
<dbReference type="GO" id="GO:0006857">
    <property type="term" value="P:oligopeptide transport"/>
    <property type="evidence" value="ECO:0007669"/>
    <property type="project" value="InterPro"/>
</dbReference>
<reference evidence="7" key="2">
    <citation type="journal article" date="2023" name="Plants (Basel)">
        <title>Annotation of the Turnera subulata (Passifloraceae) Draft Genome Reveals the S-Locus Evolved after the Divergence of Turneroideae from Passifloroideae in a Stepwise Manner.</title>
        <authorList>
            <person name="Henning P.M."/>
            <person name="Roalson E.H."/>
            <person name="Mir W."/>
            <person name="McCubbin A.G."/>
            <person name="Shore J.S."/>
        </authorList>
    </citation>
    <scope>NUCLEOTIDE SEQUENCE</scope>
    <source>
        <strain evidence="7">F60SS</strain>
    </source>
</reference>
<feature type="transmembrane region" description="Helical" evidence="6">
    <location>
        <begin position="190"/>
        <end position="212"/>
    </location>
</feature>
<feature type="transmembrane region" description="Helical" evidence="6">
    <location>
        <begin position="404"/>
        <end position="424"/>
    </location>
</feature>
<evidence type="ECO:0000313" key="7">
    <source>
        <dbReference type="EMBL" id="KAJ4847216.1"/>
    </source>
</evidence>
<feature type="transmembrane region" description="Helical" evidence="6">
    <location>
        <begin position="92"/>
        <end position="113"/>
    </location>
</feature>
<sequence>MATRTPRNSLPVALQGNMMVKVAGVLPSSLFVAERFAYYGLSGNLITYLTNELEQPMATAIRNVNTWVGVSAIFPVLGAFIADSYLGRFKTVLVSTTFFLVGMVVLTLSVSVVPGGDRGVVFFVGLYIIAVGEGGHRPCAQTFAADQFDEDSPEEKAAKSSFFNWWYLGIVVGASSAILVVIYVQDNVGWAAGLGMLAGALVVAISIFLLGIKRYRRQAPIGSPFTAVVQVLVAAVRKRRVTQTLCAPAVFLEPTTSTAAAAAGGARAHDIEGQPKAPSLAPTNQFRFLDKAKFIDELDASSKSRNPWRLCSQNQVEEVKLVVRLIPIWVSCLMFTATIVQTHTFFIKQASTLVRSIGPNFHVPPASLQSLSGFTILVCIPIYDRLLVPLARKWTGHPSGITMLQRIGIGLFLSAADMVVAALVEAKRLHIATHHGFIDTPKATLPMSLWWLLPQYMISGVADVFAIVGLQELFYDQMPASMRSVGAAAHISLIGVGSFLNTAVMSLVEAISSRHGSGGGNWVGDNINRAHIDYFYWVLAALNGLSLCFFLWIAKAFVYKKVEEGEDTPQSS</sequence>
<keyword evidence="5 6" id="KW-0472">Membrane</keyword>
<dbReference type="SUPFAM" id="SSF103473">
    <property type="entry name" value="MFS general substrate transporter"/>
    <property type="match status" value="1"/>
</dbReference>
<dbReference type="InterPro" id="IPR018456">
    <property type="entry name" value="PTR2_symporter_CS"/>
</dbReference>
<feature type="transmembrane region" description="Helical" evidence="6">
    <location>
        <begin position="456"/>
        <end position="475"/>
    </location>
</feature>
<feature type="transmembrane region" description="Helical" evidence="6">
    <location>
        <begin position="487"/>
        <end position="508"/>
    </location>
</feature>
<protein>
    <submittedName>
        <fullName evidence="7">Uncharacterized protein</fullName>
    </submittedName>
</protein>
<dbReference type="InterPro" id="IPR036259">
    <property type="entry name" value="MFS_trans_sf"/>
</dbReference>
<feature type="transmembrane region" description="Helical" evidence="6">
    <location>
        <begin position="165"/>
        <end position="184"/>
    </location>
</feature>
<dbReference type="GO" id="GO:0016020">
    <property type="term" value="C:membrane"/>
    <property type="evidence" value="ECO:0007669"/>
    <property type="project" value="UniProtKB-SubCell"/>
</dbReference>
<comment type="caution">
    <text evidence="7">The sequence shown here is derived from an EMBL/GenBank/DDBJ whole genome shotgun (WGS) entry which is preliminary data.</text>
</comment>
<name>A0A9Q0JLK3_9ROSI</name>
<feature type="transmembrane region" description="Helical" evidence="6">
    <location>
        <begin position="64"/>
        <end position="86"/>
    </location>
</feature>
<evidence type="ECO:0000256" key="2">
    <source>
        <dbReference type="ARBA" id="ARBA00005982"/>
    </source>
</evidence>
<dbReference type="Pfam" id="PF00854">
    <property type="entry name" value="PTR2"/>
    <property type="match status" value="1"/>
</dbReference>
<dbReference type="OrthoDB" id="8904098at2759"/>
<evidence type="ECO:0000256" key="3">
    <source>
        <dbReference type="ARBA" id="ARBA00022692"/>
    </source>
</evidence>
<evidence type="ECO:0000256" key="1">
    <source>
        <dbReference type="ARBA" id="ARBA00004141"/>
    </source>
</evidence>
<accession>A0A9Q0JLK3</accession>
<organism evidence="7 8">
    <name type="scientific">Turnera subulata</name>
    <dbReference type="NCBI Taxonomy" id="218843"/>
    <lineage>
        <taxon>Eukaryota</taxon>
        <taxon>Viridiplantae</taxon>
        <taxon>Streptophyta</taxon>
        <taxon>Embryophyta</taxon>
        <taxon>Tracheophyta</taxon>
        <taxon>Spermatophyta</taxon>
        <taxon>Magnoliopsida</taxon>
        <taxon>eudicotyledons</taxon>
        <taxon>Gunneridae</taxon>
        <taxon>Pentapetalae</taxon>
        <taxon>rosids</taxon>
        <taxon>fabids</taxon>
        <taxon>Malpighiales</taxon>
        <taxon>Passifloraceae</taxon>
        <taxon>Turnera</taxon>
    </lineage>
</organism>
<feature type="transmembrane region" description="Helical" evidence="6">
    <location>
        <begin position="321"/>
        <end position="346"/>
    </location>
</feature>
<dbReference type="PANTHER" id="PTHR11654">
    <property type="entry name" value="OLIGOPEPTIDE TRANSPORTER-RELATED"/>
    <property type="match status" value="1"/>
</dbReference>
<proteinExistence type="inferred from homology"/>
<dbReference type="AlphaFoldDB" id="A0A9Q0JLK3"/>
<keyword evidence="3 6" id="KW-0812">Transmembrane</keyword>
<evidence type="ECO:0000256" key="6">
    <source>
        <dbReference type="SAM" id="Phobius"/>
    </source>
</evidence>
<evidence type="ECO:0000256" key="4">
    <source>
        <dbReference type="ARBA" id="ARBA00022989"/>
    </source>
</evidence>